<feature type="compositionally biased region" description="Pro residues" evidence="1">
    <location>
        <begin position="301"/>
        <end position="318"/>
    </location>
</feature>
<sequence>MTEIIGVRFKNGGKVYYFDPCGISVQSGQNVIIETSRGIEFGECATGNSQVEDREVVQPLRPLIRVATEEDCRTVEANRKKEARAFEICQQKILDHKLDMKLVEVEYNFEGNKILFFFTSDGRVDFRELVKDLASVFRMRIELRQIGVRDEAKMLGGLGICGQPFCCATFLDEFQPVSIKMAKTQNLSLNPAKISGTCGRLMCCLKYEQEAYEDLLRRLPRVDSLVGTPDGNGTVSAVGLLREQVRVRLDSAPDTPKCYSACDVCVLRQGAGKPRRENGQNECPGAAVSETAARDNKTQPANPPEPKSQQPDCPPCSVPGPESAPVSEQKPKTEPGQRTETNPQKDPASDSRPIQPRRQRRRRPKNRNGSGSKAEGQGGPPDGSGSAGQA</sequence>
<feature type="domain" description="PSP1 C-terminal" evidence="2">
    <location>
        <begin position="61"/>
        <end position="146"/>
    </location>
</feature>
<protein>
    <submittedName>
        <fullName evidence="3">Cell fate regulator YaaT, PSP1 superfamily (Controls sporulation, competence, biofilm development)</fullName>
    </submittedName>
</protein>
<evidence type="ECO:0000313" key="4">
    <source>
        <dbReference type="Proteomes" id="UP000192790"/>
    </source>
</evidence>
<proteinExistence type="predicted"/>
<gene>
    <name evidence="3" type="ORF">SAMN02745168_1656</name>
</gene>
<dbReference type="STRING" id="1122930.SAMN02745168_1656"/>
<evidence type="ECO:0000256" key="1">
    <source>
        <dbReference type="SAM" id="MobiDB-lite"/>
    </source>
</evidence>
<evidence type="ECO:0000313" key="3">
    <source>
        <dbReference type="EMBL" id="SMC57634.1"/>
    </source>
</evidence>
<dbReference type="OrthoDB" id="9779344at2"/>
<name>A0A1W2AAG6_9FIRM</name>
<dbReference type="Proteomes" id="UP000192790">
    <property type="component" value="Unassembled WGS sequence"/>
</dbReference>
<dbReference type="PROSITE" id="PS51411">
    <property type="entry name" value="PSP1_C"/>
    <property type="match status" value="1"/>
</dbReference>
<dbReference type="InterPro" id="IPR047767">
    <property type="entry name" value="PSP1-like"/>
</dbReference>
<dbReference type="InterPro" id="IPR007557">
    <property type="entry name" value="PSP1_C"/>
</dbReference>
<feature type="region of interest" description="Disordered" evidence="1">
    <location>
        <begin position="290"/>
        <end position="390"/>
    </location>
</feature>
<dbReference type="GO" id="GO:0005737">
    <property type="term" value="C:cytoplasm"/>
    <property type="evidence" value="ECO:0007669"/>
    <property type="project" value="TreeGrafter"/>
</dbReference>
<organism evidence="3 4">
    <name type="scientific">Papillibacter cinnamivorans DSM 12816</name>
    <dbReference type="NCBI Taxonomy" id="1122930"/>
    <lineage>
        <taxon>Bacteria</taxon>
        <taxon>Bacillati</taxon>
        <taxon>Bacillota</taxon>
        <taxon>Clostridia</taxon>
        <taxon>Eubacteriales</taxon>
        <taxon>Oscillospiraceae</taxon>
        <taxon>Papillibacter</taxon>
    </lineage>
</organism>
<reference evidence="3 4" key="1">
    <citation type="submission" date="2017-04" db="EMBL/GenBank/DDBJ databases">
        <authorList>
            <person name="Afonso C.L."/>
            <person name="Miller P.J."/>
            <person name="Scott M.A."/>
            <person name="Spackman E."/>
            <person name="Goraichik I."/>
            <person name="Dimitrov K.M."/>
            <person name="Suarez D.L."/>
            <person name="Swayne D.E."/>
        </authorList>
    </citation>
    <scope>NUCLEOTIDE SEQUENCE [LARGE SCALE GENOMIC DNA]</scope>
    <source>
        <strain evidence="3 4">DSM 12816</strain>
    </source>
</reference>
<keyword evidence="4" id="KW-1185">Reference proteome</keyword>
<accession>A0A1W2AAG6</accession>
<feature type="compositionally biased region" description="Gly residues" evidence="1">
    <location>
        <begin position="376"/>
        <end position="390"/>
    </location>
</feature>
<dbReference type="Pfam" id="PF04468">
    <property type="entry name" value="PSP1"/>
    <property type="match status" value="1"/>
</dbReference>
<dbReference type="NCBIfam" id="NF041131">
    <property type="entry name" value="RicT_YaaT_fam"/>
    <property type="match status" value="1"/>
</dbReference>
<dbReference type="PANTHER" id="PTHR43830:SF3">
    <property type="entry name" value="PROTEIN PSP1"/>
    <property type="match status" value="1"/>
</dbReference>
<dbReference type="EMBL" id="FWXW01000003">
    <property type="protein sequence ID" value="SMC57634.1"/>
    <property type="molecule type" value="Genomic_DNA"/>
</dbReference>
<dbReference type="AlphaFoldDB" id="A0A1W2AAG6"/>
<feature type="compositionally biased region" description="Basic residues" evidence="1">
    <location>
        <begin position="355"/>
        <end position="366"/>
    </location>
</feature>
<dbReference type="RefSeq" id="WP_084234329.1">
    <property type="nucleotide sequence ID" value="NZ_FWXW01000003.1"/>
</dbReference>
<evidence type="ECO:0000259" key="2">
    <source>
        <dbReference type="PROSITE" id="PS51411"/>
    </source>
</evidence>
<dbReference type="PANTHER" id="PTHR43830">
    <property type="entry name" value="PROTEIN PSP1"/>
    <property type="match status" value="1"/>
</dbReference>